<feature type="transmembrane region" description="Helical" evidence="7">
    <location>
        <begin position="409"/>
        <end position="428"/>
    </location>
</feature>
<feature type="compositionally biased region" description="Pro residues" evidence="6">
    <location>
        <begin position="679"/>
        <end position="689"/>
    </location>
</feature>
<dbReference type="EMBL" id="WTXG01000003">
    <property type="protein sequence ID" value="KAI0306293.1"/>
    <property type="molecule type" value="Genomic_DNA"/>
</dbReference>
<accession>A0AAD4MAZ9</accession>
<evidence type="ECO:0000256" key="1">
    <source>
        <dbReference type="ARBA" id="ARBA00004141"/>
    </source>
</evidence>
<evidence type="ECO:0000313" key="9">
    <source>
        <dbReference type="Proteomes" id="UP001203297"/>
    </source>
</evidence>
<evidence type="ECO:0000256" key="6">
    <source>
        <dbReference type="SAM" id="MobiDB-lite"/>
    </source>
</evidence>
<feature type="transmembrane region" description="Helical" evidence="7">
    <location>
        <begin position="283"/>
        <end position="303"/>
    </location>
</feature>
<feature type="compositionally biased region" description="Polar residues" evidence="6">
    <location>
        <begin position="67"/>
        <end position="78"/>
    </location>
</feature>
<feature type="transmembrane region" description="Helical" evidence="7">
    <location>
        <begin position="323"/>
        <end position="343"/>
    </location>
</feature>
<evidence type="ECO:0000256" key="4">
    <source>
        <dbReference type="ARBA" id="ARBA00022989"/>
    </source>
</evidence>
<proteinExistence type="inferred from homology"/>
<keyword evidence="9" id="KW-1185">Reference proteome</keyword>
<dbReference type="PANTHER" id="PTHR12385:SF88">
    <property type="entry name" value="CHOLINE TRANSPORTER-LIKE PROTEIN CTL1"/>
    <property type="match status" value="1"/>
</dbReference>
<name>A0AAD4MAZ9_9AGAM</name>
<evidence type="ECO:0000256" key="7">
    <source>
        <dbReference type="SAM" id="Phobius"/>
    </source>
</evidence>
<dbReference type="GO" id="GO:0022857">
    <property type="term" value="F:transmembrane transporter activity"/>
    <property type="evidence" value="ECO:0007669"/>
    <property type="project" value="InterPro"/>
</dbReference>
<evidence type="ECO:0000313" key="8">
    <source>
        <dbReference type="EMBL" id="KAI0306293.1"/>
    </source>
</evidence>
<feature type="transmembrane region" description="Helical" evidence="7">
    <location>
        <begin position="580"/>
        <end position="600"/>
    </location>
</feature>
<protein>
    <submittedName>
        <fullName evidence="8">Plasma-membrane choline transporter-domain-containing protein</fullName>
    </submittedName>
</protein>
<feature type="compositionally biased region" description="Low complexity" evidence="6">
    <location>
        <begin position="663"/>
        <end position="673"/>
    </location>
</feature>
<dbReference type="Proteomes" id="UP001203297">
    <property type="component" value="Unassembled WGS sequence"/>
</dbReference>
<dbReference type="Pfam" id="PF04515">
    <property type="entry name" value="Choline_transpo"/>
    <property type="match status" value="1"/>
</dbReference>
<feature type="region of interest" description="Disordered" evidence="6">
    <location>
        <begin position="722"/>
        <end position="824"/>
    </location>
</feature>
<feature type="region of interest" description="Disordered" evidence="6">
    <location>
        <begin position="1"/>
        <end position="114"/>
    </location>
</feature>
<feature type="region of interest" description="Disordered" evidence="6">
    <location>
        <begin position="129"/>
        <end position="174"/>
    </location>
</feature>
<feature type="transmembrane region" description="Helical" evidence="7">
    <location>
        <begin position="606"/>
        <end position="625"/>
    </location>
</feature>
<feature type="compositionally biased region" description="Basic and acidic residues" evidence="6">
    <location>
        <begin position="79"/>
        <end position="96"/>
    </location>
</feature>
<feature type="transmembrane region" description="Helical" evidence="7">
    <location>
        <begin position="481"/>
        <end position="501"/>
    </location>
</feature>
<comment type="subcellular location">
    <subcellularLocation>
        <location evidence="1">Membrane</location>
        <topology evidence="1">Multi-pass membrane protein</topology>
    </subcellularLocation>
</comment>
<dbReference type="AlphaFoldDB" id="A0AAD4MAZ9"/>
<sequence length="824" mass="90362">MTSSFATYASQFLNRQRSPGGLTSLSSEQPLFFSFSTDDGSQHSPGHAHRGNDSDLDDGGDPHLRGSENTAGLTSIANTRRDMPDEGDDPYLRLDEVDPGSQYPSASARLLGSSHASLEQSRGWLAHQPMQLRSPSPSSSELDDDPLIPPPPGARSAFTPSPPPPPPPHLSLSLTQSLLPRDGHTRPVDLFSLPDPRYISSRSRRKFHDPIWTSIWLTGLSICVISSLIALFLTHKPSDTPRSFPLPYTTFLHTVPLLVILTFISAGVSYAHIILLRVFVKPVVVATTVFVPATLLVSFIWAFSGSFMWDGDTEPTWGETWGYLRLFSLIPLALALITGRRLLVLPQKIYSTSSVLTLTTQLLSSHPLLLLLSPTVLLAALLLSIPFLTLTFRLLLVGYFSRPSSGLEWHLHGWANWAITGTISMWFWTWAVARGVLRVATAGVIAAWYFAEPTAIPPPPMDTHRIHAALYRASQPSLGSIALAGLLLTLTRMLLLFTVFLRRVPVYLPIALRVYTGPLLFAAGYLEDAAGSLSKYALIYVGLTGEGFWVSARRARALVTGAESGAGRLRKNFKSEPPLTLLKITPLSLTLPFALTAYLFVAHTLAALLAAAVTALVGLFCVGLVTDTADTLYLCYCIDKETGDRRRAEVFELFEYNSRRQQAEQPQRQQQTARMHRPQPAPAPAPHAPQPISQRVEGIVSPESSPELSPTDFQLDLEVGRHQHRPPHPRLPFPQSLPPPAEPQAQQHIAQSLRREESSEMNPFLPDLDVEPEPEPVPEGRRTGYDVGNPNPTTAQAGKHGEEDDDEGENDMAASALFPGSDIF</sequence>
<keyword evidence="3 7" id="KW-0812">Transmembrane</keyword>
<feature type="compositionally biased region" description="Polar residues" evidence="6">
    <location>
        <begin position="1"/>
        <end position="44"/>
    </location>
</feature>
<dbReference type="InterPro" id="IPR007603">
    <property type="entry name" value="Choline_transptr-like"/>
</dbReference>
<evidence type="ECO:0000256" key="2">
    <source>
        <dbReference type="ARBA" id="ARBA00007168"/>
    </source>
</evidence>
<comment type="similarity">
    <text evidence="2">Belongs to the CTL (choline transporter-like) family.</text>
</comment>
<feature type="transmembrane region" description="Helical" evidence="7">
    <location>
        <begin position="211"/>
        <end position="234"/>
    </location>
</feature>
<gene>
    <name evidence="8" type="ORF">B0F90DRAFT_1688708</name>
</gene>
<dbReference type="PANTHER" id="PTHR12385">
    <property type="entry name" value="CHOLINE TRANSPORTER-LIKE (SLC FAMILY 44)"/>
    <property type="match status" value="1"/>
</dbReference>
<keyword evidence="4 7" id="KW-1133">Transmembrane helix</keyword>
<comment type="caution">
    <text evidence="8">The sequence shown here is derived from an EMBL/GenBank/DDBJ whole genome shotgun (WGS) entry which is preliminary data.</text>
</comment>
<feature type="transmembrane region" description="Helical" evidence="7">
    <location>
        <begin position="254"/>
        <end position="276"/>
    </location>
</feature>
<feature type="compositionally biased region" description="Pro residues" evidence="6">
    <location>
        <begin position="729"/>
        <end position="742"/>
    </location>
</feature>
<feature type="transmembrane region" description="Helical" evidence="7">
    <location>
        <begin position="368"/>
        <end position="389"/>
    </location>
</feature>
<organism evidence="8 9">
    <name type="scientific">Multifurca ochricompacta</name>
    <dbReference type="NCBI Taxonomy" id="376703"/>
    <lineage>
        <taxon>Eukaryota</taxon>
        <taxon>Fungi</taxon>
        <taxon>Dikarya</taxon>
        <taxon>Basidiomycota</taxon>
        <taxon>Agaricomycotina</taxon>
        <taxon>Agaricomycetes</taxon>
        <taxon>Russulales</taxon>
        <taxon>Russulaceae</taxon>
        <taxon>Multifurca</taxon>
    </lineage>
</organism>
<dbReference type="GO" id="GO:0005886">
    <property type="term" value="C:plasma membrane"/>
    <property type="evidence" value="ECO:0007669"/>
    <property type="project" value="TreeGrafter"/>
</dbReference>
<keyword evidence="5 7" id="KW-0472">Membrane</keyword>
<evidence type="ECO:0000256" key="5">
    <source>
        <dbReference type="ARBA" id="ARBA00023136"/>
    </source>
</evidence>
<reference evidence="8" key="1">
    <citation type="journal article" date="2022" name="New Phytol.">
        <title>Evolutionary transition to the ectomycorrhizal habit in the genomes of a hyperdiverse lineage of mushroom-forming fungi.</title>
        <authorList>
            <person name="Looney B."/>
            <person name="Miyauchi S."/>
            <person name="Morin E."/>
            <person name="Drula E."/>
            <person name="Courty P.E."/>
            <person name="Kohler A."/>
            <person name="Kuo A."/>
            <person name="LaButti K."/>
            <person name="Pangilinan J."/>
            <person name="Lipzen A."/>
            <person name="Riley R."/>
            <person name="Andreopoulos W."/>
            <person name="He G."/>
            <person name="Johnson J."/>
            <person name="Nolan M."/>
            <person name="Tritt A."/>
            <person name="Barry K.W."/>
            <person name="Grigoriev I.V."/>
            <person name="Nagy L.G."/>
            <person name="Hibbett D."/>
            <person name="Henrissat B."/>
            <person name="Matheny P.B."/>
            <person name="Labbe J."/>
            <person name="Martin F.M."/>
        </authorList>
    </citation>
    <scope>NUCLEOTIDE SEQUENCE</scope>
    <source>
        <strain evidence="8">BPL690</strain>
    </source>
</reference>
<feature type="region of interest" description="Disordered" evidence="6">
    <location>
        <begin position="658"/>
        <end position="691"/>
    </location>
</feature>
<evidence type="ECO:0000256" key="3">
    <source>
        <dbReference type="ARBA" id="ARBA00022692"/>
    </source>
</evidence>
<feature type="compositionally biased region" description="Pro residues" evidence="6">
    <location>
        <begin position="160"/>
        <end position="169"/>
    </location>
</feature>